<organism evidence="2 3">
    <name type="scientific">Paxillus rubicundulus Ve08.2h10</name>
    <dbReference type="NCBI Taxonomy" id="930991"/>
    <lineage>
        <taxon>Eukaryota</taxon>
        <taxon>Fungi</taxon>
        <taxon>Dikarya</taxon>
        <taxon>Basidiomycota</taxon>
        <taxon>Agaricomycotina</taxon>
        <taxon>Agaricomycetes</taxon>
        <taxon>Agaricomycetidae</taxon>
        <taxon>Boletales</taxon>
        <taxon>Paxilineae</taxon>
        <taxon>Paxillaceae</taxon>
        <taxon>Paxillus</taxon>
    </lineage>
</organism>
<dbReference type="OrthoDB" id="2665874at2759"/>
<feature type="region of interest" description="Disordered" evidence="1">
    <location>
        <begin position="224"/>
        <end position="258"/>
    </location>
</feature>
<feature type="compositionally biased region" description="Basic and acidic residues" evidence="1">
    <location>
        <begin position="238"/>
        <end position="258"/>
    </location>
</feature>
<sequence length="319" mass="35993">MGIDENASNLVLTKGMCPLIQRYIMYMDGIIEGLFTSAQNQQREGWRSALFNLYLVVEYLVKRHEYNLGDEWRKKNPDQILEQLDITSLDVYIDWKKLYAAASQESSTWTGLQYEFDITNVPEADWQHLADAAATYLNFTKPNVKSPERSDEDGLHSELLSDEYHPTTKIVTSNHSMKTHTAEIHLDVDDFRESDKQVFEEPNGRNKSGKKKTCDRPIRFVGKRHASVGSPSSPMTQKHIDKGTTAKHSIDEETKETIETTASLDSKVGKGADTPIPSIIPQAMPSISIQCEPSTQDIAASDVDKKFQMVLDILKPKQG</sequence>
<protein>
    <submittedName>
        <fullName evidence="2">Uncharacterized protein</fullName>
    </submittedName>
</protein>
<dbReference type="AlphaFoldDB" id="A0A0D0C9M4"/>
<dbReference type="Proteomes" id="UP000054538">
    <property type="component" value="Unassembled WGS sequence"/>
</dbReference>
<gene>
    <name evidence="2" type="ORF">PAXRUDRAFT_22125</name>
</gene>
<evidence type="ECO:0000256" key="1">
    <source>
        <dbReference type="SAM" id="MobiDB-lite"/>
    </source>
</evidence>
<dbReference type="InParanoid" id="A0A0D0C9M4"/>
<evidence type="ECO:0000313" key="3">
    <source>
        <dbReference type="Proteomes" id="UP000054538"/>
    </source>
</evidence>
<dbReference type="HOGENOM" id="CLU_871851_0_0_1"/>
<keyword evidence="3" id="KW-1185">Reference proteome</keyword>
<reference evidence="3" key="2">
    <citation type="submission" date="2015-01" db="EMBL/GenBank/DDBJ databases">
        <title>Evolutionary Origins and Diversification of the Mycorrhizal Mutualists.</title>
        <authorList>
            <consortium name="DOE Joint Genome Institute"/>
            <consortium name="Mycorrhizal Genomics Consortium"/>
            <person name="Kohler A."/>
            <person name="Kuo A."/>
            <person name="Nagy L.G."/>
            <person name="Floudas D."/>
            <person name="Copeland A."/>
            <person name="Barry K.W."/>
            <person name="Cichocki N."/>
            <person name="Veneault-Fourrey C."/>
            <person name="LaButti K."/>
            <person name="Lindquist E.A."/>
            <person name="Lipzen A."/>
            <person name="Lundell T."/>
            <person name="Morin E."/>
            <person name="Murat C."/>
            <person name="Riley R."/>
            <person name="Ohm R."/>
            <person name="Sun H."/>
            <person name="Tunlid A."/>
            <person name="Henrissat B."/>
            <person name="Grigoriev I.V."/>
            <person name="Hibbett D.S."/>
            <person name="Martin F."/>
        </authorList>
    </citation>
    <scope>NUCLEOTIDE SEQUENCE [LARGE SCALE GENOMIC DNA]</scope>
    <source>
        <strain evidence="3">Ve08.2h10</strain>
    </source>
</reference>
<accession>A0A0D0C9M4</accession>
<name>A0A0D0C9M4_9AGAM</name>
<proteinExistence type="predicted"/>
<reference evidence="2 3" key="1">
    <citation type="submission" date="2014-04" db="EMBL/GenBank/DDBJ databases">
        <authorList>
            <consortium name="DOE Joint Genome Institute"/>
            <person name="Kuo A."/>
            <person name="Kohler A."/>
            <person name="Jargeat P."/>
            <person name="Nagy L.G."/>
            <person name="Floudas D."/>
            <person name="Copeland A."/>
            <person name="Barry K.W."/>
            <person name="Cichocki N."/>
            <person name="Veneault-Fourrey C."/>
            <person name="LaButti K."/>
            <person name="Lindquist E.A."/>
            <person name="Lipzen A."/>
            <person name="Lundell T."/>
            <person name="Morin E."/>
            <person name="Murat C."/>
            <person name="Sun H."/>
            <person name="Tunlid A."/>
            <person name="Henrissat B."/>
            <person name="Grigoriev I.V."/>
            <person name="Hibbett D.S."/>
            <person name="Martin F."/>
            <person name="Nordberg H.P."/>
            <person name="Cantor M.N."/>
            <person name="Hua S.X."/>
        </authorList>
    </citation>
    <scope>NUCLEOTIDE SEQUENCE [LARGE SCALE GENOMIC DNA]</scope>
    <source>
        <strain evidence="2 3">Ve08.2h10</strain>
    </source>
</reference>
<evidence type="ECO:0000313" key="2">
    <source>
        <dbReference type="EMBL" id="KIK72318.1"/>
    </source>
</evidence>
<dbReference type="EMBL" id="KN830965">
    <property type="protein sequence ID" value="KIK72318.1"/>
    <property type="molecule type" value="Genomic_DNA"/>
</dbReference>